<protein>
    <recommendedName>
        <fullName evidence="8">Cytochrome P450</fullName>
    </recommendedName>
</protein>
<proteinExistence type="inferred from homology"/>
<keyword evidence="5" id="KW-0408">Iron</keyword>
<dbReference type="GO" id="GO:0016705">
    <property type="term" value="F:oxidoreductase activity, acting on paired donors, with incorporation or reduction of molecular oxygen"/>
    <property type="evidence" value="ECO:0007669"/>
    <property type="project" value="InterPro"/>
</dbReference>
<dbReference type="GO" id="GO:0005506">
    <property type="term" value="F:iron ion binding"/>
    <property type="evidence" value="ECO:0007669"/>
    <property type="project" value="InterPro"/>
</dbReference>
<dbReference type="AlphaFoldDB" id="A0AAN8SZW7"/>
<reference evidence="6 7" key="1">
    <citation type="submission" date="2024-02" db="EMBL/GenBank/DDBJ databases">
        <title>de novo genome assembly of Solanum bulbocastanum strain 11H21.</title>
        <authorList>
            <person name="Hosaka A.J."/>
        </authorList>
    </citation>
    <scope>NUCLEOTIDE SEQUENCE [LARGE SCALE GENOMIC DNA]</scope>
    <source>
        <tissue evidence="6">Young leaves</tissue>
    </source>
</reference>
<gene>
    <name evidence="6" type="ORF">RDI58_024393</name>
</gene>
<evidence type="ECO:0008006" key="8">
    <source>
        <dbReference type="Google" id="ProtNLM"/>
    </source>
</evidence>
<evidence type="ECO:0000256" key="4">
    <source>
        <dbReference type="ARBA" id="ARBA00023002"/>
    </source>
</evidence>
<evidence type="ECO:0000256" key="2">
    <source>
        <dbReference type="ARBA" id="ARBA00010617"/>
    </source>
</evidence>
<evidence type="ECO:0000313" key="7">
    <source>
        <dbReference type="Proteomes" id="UP001371456"/>
    </source>
</evidence>
<dbReference type="InterPro" id="IPR001128">
    <property type="entry name" value="Cyt_P450"/>
</dbReference>
<keyword evidence="4" id="KW-0560">Oxidoreductase</keyword>
<comment type="cofactor">
    <cofactor evidence="1">
        <name>heme</name>
        <dbReference type="ChEBI" id="CHEBI:30413"/>
    </cofactor>
</comment>
<comment type="similarity">
    <text evidence="2">Belongs to the cytochrome P450 family.</text>
</comment>
<organism evidence="6 7">
    <name type="scientific">Solanum bulbocastanum</name>
    <name type="common">Wild potato</name>
    <dbReference type="NCBI Taxonomy" id="147425"/>
    <lineage>
        <taxon>Eukaryota</taxon>
        <taxon>Viridiplantae</taxon>
        <taxon>Streptophyta</taxon>
        <taxon>Embryophyta</taxon>
        <taxon>Tracheophyta</taxon>
        <taxon>Spermatophyta</taxon>
        <taxon>Magnoliopsida</taxon>
        <taxon>eudicotyledons</taxon>
        <taxon>Gunneridae</taxon>
        <taxon>Pentapetalae</taxon>
        <taxon>asterids</taxon>
        <taxon>lamiids</taxon>
        <taxon>Solanales</taxon>
        <taxon>Solanaceae</taxon>
        <taxon>Solanoideae</taxon>
        <taxon>Solaneae</taxon>
        <taxon>Solanum</taxon>
    </lineage>
</organism>
<dbReference type="EMBL" id="JBANQN010000010">
    <property type="protein sequence ID" value="KAK6777675.1"/>
    <property type="molecule type" value="Genomic_DNA"/>
</dbReference>
<keyword evidence="7" id="KW-1185">Reference proteome</keyword>
<evidence type="ECO:0000313" key="6">
    <source>
        <dbReference type="EMBL" id="KAK6777675.1"/>
    </source>
</evidence>
<evidence type="ECO:0000256" key="1">
    <source>
        <dbReference type="ARBA" id="ARBA00001971"/>
    </source>
</evidence>
<evidence type="ECO:0000256" key="3">
    <source>
        <dbReference type="ARBA" id="ARBA00022723"/>
    </source>
</evidence>
<dbReference type="Pfam" id="PF00067">
    <property type="entry name" value="p450"/>
    <property type="match status" value="1"/>
</dbReference>
<dbReference type="Proteomes" id="UP001371456">
    <property type="component" value="Unassembled WGS sequence"/>
</dbReference>
<accession>A0AAN8SZW7</accession>
<dbReference type="InterPro" id="IPR036396">
    <property type="entry name" value="Cyt_P450_sf"/>
</dbReference>
<evidence type="ECO:0000256" key="5">
    <source>
        <dbReference type="ARBA" id="ARBA00023004"/>
    </source>
</evidence>
<comment type="caution">
    <text evidence="6">The sequence shown here is derived from an EMBL/GenBank/DDBJ whole genome shotgun (WGS) entry which is preliminary data.</text>
</comment>
<name>A0AAN8SZW7_SOLBU</name>
<dbReference type="GO" id="GO:0020037">
    <property type="term" value="F:heme binding"/>
    <property type="evidence" value="ECO:0007669"/>
    <property type="project" value="InterPro"/>
</dbReference>
<dbReference type="Gene3D" id="1.10.630.10">
    <property type="entry name" value="Cytochrome P450"/>
    <property type="match status" value="1"/>
</dbReference>
<dbReference type="GO" id="GO:0004497">
    <property type="term" value="F:monooxygenase activity"/>
    <property type="evidence" value="ECO:0007669"/>
    <property type="project" value="InterPro"/>
</dbReference>
<dbReference type="PANTHER" id="PTHR24296">
    <property type="entry name" value="CYTOCHROME P450"/>
    <property type="match status" value="1"/>
</dbReference>
<keyword evidence="3" id="KW-0479">Metal-binding</keyword>
<dbReference type="SUPFAM" id="SSF48264">
    <property type="entry name" value="Cytochrome P450"/>
    <property type="match status" value="1"/>
</dbReference>
<sequence>MYNQWKDGDLGTMQTFLRDTVLDLMLVGRHTTNAALTWFFRLLAKNSLVEKKIREEIQQQMNLKEDENVKCFNIEETRKLVYLHGVLCETLRLFPSVAIEHNFPLEFDILPSGHRVSPNTRVVLSFYMIGRMESTLCEKDCLNFKIERWISEQGGIKHEPFFKFQVFNREMKIGAAREMVQGLV</sequence>